<dbReference type="SUPFAM" id="SSF53098">
    <property type="entry name" value="Ribonuclease H-like"/>
    <property type="match status" value="1"/>
</dbReference>
<dbReference type="GO" id="GO:1902975">
    <property type="term" value="P:mitotic DNA replication initiation"/>
    <property type="evidence" value="ECO:0007669"/>
    <property type="project" value="TreeGrafter"/>
</dbReference>
<dbReference type="PANTHER" id="PTHR45861:SF1">
    <property type="entry name" value="DNA POLYMERASE ALPHA CATALYTIC SUBUNIT"/>
    <property type="match status" value="1"/>
</dbReference>
<sequence length="139" mass="15570">MALTVNKSLGTHQSAYDTLNQCIQLITFDCIELFGSDLHGSSHHNKLSFECLEIPNQPMSWCKLEAIVGKPDHITPLTEGNLDPPPLVVLSVSVRTMLNPKTHLHEVLAVTGLVHQDFRVDKVAPKDKYFQHYFCGLFS</sequence>
<organism evidence="1 2">
    <name type="scientific">Paramuricea clavata</name>
    <name type="common">Red gorgonian</name>
    <name type="synonym">Violescent sea-whip</name>
    <dbReference type="NCBI Taxonomy" id="317549"/>
    <lineage>
        <taxon>Eukaryota</taxon>
        <taxon>Metazoa</taxon>
        <taxon>Cnidaria</taxon>
        <taxon>Anthozoa</taxon>
        <taxon>Octocorallia</taxon>
        <taxon>Malacalcyonacea</taxon>
        <taxon>Plexauridae</taxon>
        <taxon>Paramuricea</taxon>
    </lineage>
</organism>
<accession>A0A7D9EZU0</accession>
<proteinExistence type="predicted"/>
<dbReference type="GO" id="GO:0005658">
    <property type="term" value="C:alpha DNA polymerase:primase complex"/>
    <property type="evidence" value="ECO:0007669"/>
    <property type="project" value="TreeGrafter"/>
</dbReference>
<evidence type="ECO:0000313" key="2">
    <source>
        <dbReference type="Proteomes" id="UP001152795"/>
    </source>
</evidence>
<gene>
    <name evidence="1" type="ORF">PACLA_8A078954</name>
</gene>
<protein>
    <submittedName>
        <fullName evidence="1">DNA polymerase alpha catalytic subunit-like</fullName>
    </submittedName>
</protein>
<dbReference type="GO" id="GO:0006272">
    <property type="term" value="P:leading strand elongation"/>
    <property type="evidence" value="ECO:0007669"/>
    <property type="project" value="TreeGrafter"/>
</dbReference>
<dbReference type="PANTHER" id="PTHR45861">
    <property type="entry name" value="DNA POLYMERASE ALPHA CATALYTIC SUBUNIT"/>
    <property type="match status" value="1"/>
</dbReference>
<dbReference type="OrthoDB" id="6755010at2759"/>
<dbReference type="EMBL" id="CACRXK020010210">
    <property type="protein sequence ID" value="CAB4018893.1"/>
    <property type="molecule type" value="Genomic_DNA"/>
</dbReference>
<dbReference type="Gene3D" id="3.30.420.10">
    <property type="entry name" value="Ribonuclease H-like superfamily/Ribonuclease H"/>
    <property type="match status" value="1"/>
</dbReference>
<name>A0A7D9EZU0_PARCT</name>
<dbReference type="GO" id="GO:0003682">
    <property type="term" value="F:chromatin binding"/>
    <property type="evidence" value="ECO:0007669"/>
    <property type="project" value="TreeGrafter"/>
</dbReference>
<evidence type="ECO:0000313" key="1">
    <source>
        <dbReference type="EMBL" id="CAB4018893.1"/>
    </source>
</evidence>
<dbReference type="InterPro" id="IPR036397">
    <property type="entry name" value="RNaseH_sf"/>
</dbReference>
<dbReference type="GO" id="GO:0003688">
    <property type="term" value="F:DNA replication origin binding"/>
    <property type="evidence" value="ECO:0007669"/>
    <property type="project" value="TreeGrafter"/>
</dbReference>
<comment type="caution">
    <text evidence="1">The sequence shown here is derived from an EMBL/GenBank/DDBJ whole genome shotgun (WGS) entry which is preliminary data.</text>
</comment>
<dbReference type="GO" id="GO:0003887">
    <property type="term" value="F:DNA-directed DNA polymerase activity"/>
    <property type="evidence" value="ECO:0007669"/>
    <property type="project" value="TreeGrafter"/>
</dbReference>
<dbReference type="InterPro" id="IPR012337">
    <property type="entry name" value="RNaseH-like_sf"/>
</dbReference>
<dbReference type="AlphaFoldDB" id="A0A7D9EZU0"/>
<dbReference type="GO" id="GO:0006273">
    <property type="term" value="P:lagging strand elongation"/>
    <property type="evidence" value="ECO:0007669"/>
    <property type="project" value="TreeGrafter"/>
</dbReference>
<dbReference type="Proteomes" id="UP001152795">
    <property type="component" value="Unassembled WGS sequence"/>
</dbReference>
<dbReference type="GO" id="GO:0003697">
    <property type="term" value="F:single-stranded DNA binding"/>
    <property type="evidence" value="ECO:0007669"/>
    <property type="project" value="TreeGrafter"/>
</dbReference>
<reference evidence="1" key="1">
    <citation type="submission" date="2020-04" db="EMBL/GenBank/DDBJ databases">
        <authorList>
            <person name="Alioto T."/>
            <person name="Alioto T."/>
            <person name="Gomez Garrido J."/>
        </authorList>
    </citation>
    <scope>NUCLEOTIDE SEQUENCE</scope>
    <source>
        <strain evidence="1">A484AB</strain>
    </source>
</reference>
<keyword evidence="2" id="KW-1185">Reference proteome</keyword>